<feature type="transmembrane region" description="Helical" evidence="2">
    <location>
        <begin position="190"/>
        <end position="223"/>
    </location>
</feature>
<evidence type="ECO:0000256" key="1">
    <source>
        <dbReference type="SAM" id="MobiDB-lite"/>
    </source>
</evidence>
<feature type="transmembrane region" description="Helical" evidence="2">
    <location>
        <begin position="143"/>
        <end position="170"/>
    </location>
</feature>
<evidence type="ECO:0000256" key="2">
    <source>
        <dbReference type="SAM" id="Phobius"/>
    </source>
</evidence>
<feature type="region of interest" description="Disordered" evidence="1">
    <location>
        <begin position="1"/>
        <end position="23"/>
    </location>
</feature>
<feature type="transmembrane region" description="Helical" evidence="2">
    <location>
        <begin position="41"/>
        <end position="62"/>
    </location>
</feature>
<keyword evidence="2" id="KW-1133">Transmembrane helix</keyword>
<feature type="compositionally biased region" description="Polar residues" evidence="1">
    <location>
        <begin position="1"/>
        <end position="12"/>
    </location>
</feature>
<evidence type="ECO:0000313" key="5">
    <source>
        <dbReference type="Proteomes" id="UP000315750"/>
    </source>
</evidence>
<keyword evidence="2" id="KW-0812">Transmembrane</keyword>
<keyword evidence="5" id="KW-1185">Reference proteome</keyword>
<gene>
    <name evidence="4" type="ORF">Pan181_46870</name>
</gene>
<dbReference type="EMBL" id="CP036278">
    <property type="protein sequence ID" value="QDU58451.1"/>
    <property type="molecule type" value="Genomic_DNA"/>
</dbReference>
<name>A0A518AUP8_9BACT</name>
<keyword evidence="2" id="KW-0472">Membrane</keyword>
<dbReference type="Pfam" id="PF23543">
    <property type="entry name" value="DUF6688_C"/>
    <property type="match status" value="1"/>
</dbReference>
<reference evidence="4 5" key="1">
    <citation type="submission" date="2019-02" db="EMBL/GenBank/DDBJ databases">
        <title>Deep-cultivation of Planctomycetes and their phenomic and genomic characterization uncovers novel biology.</title>
        <authorList>
            <person name="Wiegand S."/>
            <person name="Jogler M."/>
            <person name="Boedeker C."/>
            <person name="Pinto D."/>
            <person name="Vollmers J."/>
            <person name="Rivas-Marin E."/>
            <person name="Kohn T."/>
            <person name="Peeters S.H."/>
            <person name="Heuer A."/>
            <person name="Rast P."/>
            <person name="Oberbeckmann S."/>
            <person name="Bunk B."/>
            <person name="Jeske O."/>
            <person name="Meyerdierks A."/>
            <person name="Storesund J.E."/>
            <person name="Kallscheuer N."/>
            <person name="Luecker S."/>
            <person name="Lage O.M."/>
            <person name="Pohl T."/>
            <person name="Merkel B.J."/>
            <person name="Hornburger P."/>
            <person name="Mueller R.-W."/>
            <person name="Bruemmer F."/>
            <person name="Labrenz M."/>
            <person name="Spormann A.M."/>
            <person name="Op den Camp H."/>
            <person name="Overmann J."/>
            <person name="Amann R."/>
            <person name="Jetten M.S.M."/>
            <person name="Mascher T."/>
            <person name="Medema M.H."/>
            <person name="Devos D.P."/>
            <person name="Kaster A.-K."/>
            <person name="Ovreas L."/>
            <person name="Rohde M."/>
            <person name="Galperin M.Y."/>
            <person name="Jogler C."/>
        </authorList>
    </citation>
    <scope>NUCLEOTIDE SEQUENCE [LARGE SCALE GENOMIC DNA]</scope>
    <source>
        <strain evidence="4 5">Pan181</strain>
    </source>
</reference>
<feature type="transmembrane region" description="Helical" evidence="2">
    <location>
        <begin position="235"/>
        <end position="256"/>
    </location>
</feature>
<dbReference type="OrthoDB" id="271666at2"/>
<protein>
    <recommendedName>
        <fullName evidence="3">DUF6688 domain-containing protein</fullName>
    </recommendedName>
</protein>
<dbReference type="RefSeq" id="WP_145250449.1">
    <property type="nucleotide sequence ID" value="NZ_CP036278.1"/>
</dbReference>
<feature type="domain" description="DUF6688" evidence="3">
    <location>
        <begin position="279"/>
        <end position="381"/>
    </location>
</feature>
<proteinExistence type="predicted"/>
<dbReference type="KEGG" id="amuc:Pan181_46870"/>
<feature type="transmembrane region" description="Helical" evidence="2">
    <location>
        <begin position="74"/>
        <end position="99"/>
    </location>
</feature>
<evidence type="ECO:0000313" key="4">
    <source>
        <dbReference type="EMBL" id="QDU58451.1"/>
    </source>
</evidence>
<sequence>MSNTPRNTSSDPPETDSDQEVQATPSVHPSVYDDLFRKSWFVLWGMVAPVGFLFAAGGYGGIDMWQSGQFGVYCILLYEFAAMIWVYPLIAFSTAGLAYQTFRDREQPVPLWVSIAVLTGAFLWLELYVVWCGGVGYEMEGPATWVFTTLFTCPLVGVIGIQPLIALGVIAKGSQATEDANALKWYTVVLVLSGIGMLVGFFVVLFACAFCAAPLALVTYLYASKEILKSLGARWRVSISTLLLVFTWLSANFAAWRLAVLAAIESYNRLPTEPPSGCFIVTASAHGHRTLVGSQDMGHAFPVTRQLQRLKAAEILLATTLPGTHRGLRKVYDCVGPPLARMICNRWLADLSYLMLKPLEWAMLGLLRVARVPSNTITAVYRSSHCK</sequence>
<dbReference type="InterPro" id="IPR056491">
    <property type="entry name" value="DUF6688_C"/>
</dbReference>
<organism evidence="4 5">
    <name type="scientific">Aeoliella mucimassa</name>
    <dbReference type="NCBI Taxonomy" id="2527972"/>
    <lineage>
        <taxon>Bacteria</taxon>
        <taxon>Pseudomonadati</taxon>
        <taxon>Planctomycetota</taxon>
        <taxon>Planctomycetia</taxon>
        <taxon>Pirellulales</taxon>
        <taxon>Lacipirellulaceae</taxon>
        <taxon>Aeoliella</taxon>
    </lineage>
</organism>
<dbReference type="AlphaFoldDB" id="A0A518AUP8"/>
<dbReference type="Proteomes" id="UP000315750">
    <property type="component" value="Chromosome"/>
</dbReference>
<evidence type="ECO:0000259" key="3">
    <source>
        <dbReference type="Pfam" id="PF23543"/>
    </source>
</evidence>
<accession>A0A518AUP8</accession>
<feature type="transmembrane region" description="Helical" evidence="2">
    <location>
        <begin position="111"/>
        <end position="131"/>
    </location>
</feature>